<evidence type="ECO:0000313" key="2">
    <source>
        <dbReference type="Proteomes" id="UP000886998"/>
    </source>
</evidence>
<evidence type="ECO:0000313" key="1">
    <source>
        <dbReference type="EMBL" id="GFS55251.1"/>
    </source>
</evidence>
<dbReference type="Proteomes" id="UP000886998">
    <property type="component" value="Unassembled WGS sequence"/>
</dbReference>
<dbReference type="AlphaFoldDB" id="A0A8X6MI12"/>
<reference evidence="1" key="1">
    <citation type="submission" date="2020-08" db="EMBL/GenBank/DDBJ databases">
        <title>Multicomponent nature underlies the extraordinary mechanical properties of spider dragline silk.</title>
        <authorList>
            <person name="Kono N."/>
            <person name="Nakamura H."/>
            <person name="Mori M."/>
            <person name="Yoshida Y."/>
            <person name="Ohtoshi R."/>
            <person name="Malay A.D."/>
            <person name="Moran D.A.P."/>
            <person name="Tomita M."/>
            <person name="Numata K."/>
            <person name="Arakawa K."/>
        </authorList>
    </citation>
    <scope>NUCLEOTIDE SEQUENCE</scope>
</reference>
<protein>
    <submittedName>
        <fullName evidence="1">Uncharacterized protein</fullName>
    </submittedName>
</protein>
<keyword evidence="2" id="KW-1185">Reference proteome</keyword>
<dbReference type="EMBL" id="BMAV01027018">
    <property type="protein sequence ID" value="GFS55251.1"/>
    <property type="molecule type" value="Genomic_DNA"/>
</dbReference>
<accession>A0A8X6MI12</accession>
<name>A0A8X6MI12_9ARAC</name>
<comment type="caution">
    <text evidence="1">The sequence shown here is derived from an EMBL/GenBank/DDBJ whole genome shotgun (WGS) entry which is preliminary data.</text>
</comment>
<sequence>MAKSIINSFHPLPLDSIYSVFSSDYSMPDSVHKGLNELLQHGKKCPFCAEVVEKKGNYEVIFTMRGFVVGRRTQTVELGFVNDVCLLLLEMESNVGGNVG</sequence>
<organism evidence="1 2">
    <name type="scientific">Trichonephila inaurata madagascariensis</name>
    <dbReference type="NCBI Taxonomy" id="2747483"/>
    <lineage>
        <taxon>Eukaryota</taxon>
        <taxon>Metazoa</taxon>
        <taxon>Ecdysozoa</taxon>
        <taxon>Arthropoda</taxon>
        <taxon>Chelicerata</taxon>
        <taxon>Arachnida</taxon>
        <taxon>Araneae</taxon>
        <taxon>Araneomorphae</taxon>
        <taxon>Entelegynae</taxon>
        <taxon>Araneoidea</taxon>
        <taxon>Nephilidae</taxon>
        <taxon>Trichonephila</taxon>
        <taxon>Trichonephila inaurata</taxon>
    </lineage>
</organism>
<gene>
    <name evidence="1" type="ORF">TNIN_416851</name>
</gene>
<proteinExistence type="predicted"/>